<keyword evidence="7" id="KW-0067">ATP-binding</keyword>
<evidence type="ECO:0000256" key="7">
    <source>
        <dbReference type="ARBA" id="ARBA00022840"/>
    </source>
</evidence>
<keyword evidence="10" id="KW-1133">Transmembrane helix</keyword>
<dbReference type="Pfam" id="PF02518">
    <property type="entry name" value="HATPase_c"/>
    <property type="match status" value="1"/>
</dbReference>
<comment type="caution">
    <text evidence="12">The sequence shown here is derived from an EMBL/GenBank/DDBJ whole genome shotgun (WGS) entry which is preliminary data.</text>
</comment>
<organism evidence="12 13">
    <name type="scientific">Pseudonocardia aurantiaca</name>
    <dbReference type="NCBI Taxonomy" id="75290"/>
    <lineage>
        <taxon>Bacteria</taxon>
        <taxon>Bacillati</taxon>
        <taxon>Actinomycetota</taxon>
        <taxon>Actinomycetes</taxon>
        <taxon>Pseudonocardiales</taxon>
        <taxon>Pseudonocardiaceae</taxon>
        <taxon>Pseudonocardia</taxon>
    </lineage>
</organism>
<comment type="catalytic activity">
    <reaction evidence="1">
        <text>ATP + protein L-histidine = ADP + protein N-phospho-L-histidine.</text>
        <dbReference type="EC" id="2.7.13.3"/>
    </reaction>
</comment>
<feature type="transmembrane region" description="Helical" evidence="10">
    <location>
        <begin position="46"/>
        <end position="65"/>
    </location>
</feature>
<dbReference type="PANTHER" id="PTHR24421">
    <property type="entry name" value="NITRATE/NITRITE SENSOR PROTEIN NARX-RELATED"/>
    <property type="match status" value="1"/>
</dbReference>
<dbReference type="CDD" id="cd16917">
    <property type="entry name" value="HATPase_UhpB-NarQ-NarX-like"/>
    <property type="match status" value="1"/>
</dbReference>
<evidence type="ECO:0000256" key="3">
    <source>
        <dbReference type="ARBA" id="ARBA00022553"/>
    </source>
</evidence>
<name>A0ABW4FU63_9PSEU</name>
<keyword evidence="13" id="KW-1185">Reference proteome</keyword>
<dbReference type="Pfam" id="PF07730">
    <property type="entry name" value="HisKA_3"/>
    <property type="match status" value="1"/>
</dbReference>
<evidence type="ECO:0000256" key="2">
    <source>
        <dbReference type="ARBA" id="ARBA00012438"/>
    </source>
</evidence>
<evidence type="ECO:0000313" key="12">
    <source>
        <dbReference type="EMBL" id="MFD1532552.1"/>
    </source>
</evidence>
<evidence type="ECO:0000256" key="4">
    <source>
        <dbReference type="ARBA" id="ARBA00022679"/>
    </source>
</evidence>
<evidence type="ECO:0000256" key="6">
    <source>
        <dbReference type="ARBA" id="ARBA00022777"/>
    </source>
</evidence>
<keyword evidence="10" id="KW-0812">Transmembrane</keyword>
<dbReference type="RefSeq" id="WP_343986180.1">
    <property type="nucleotide sequence ID" value="NZ_BAAAJG010000027.1"/>
</dbReference>
<evidence type="ECO:0000256" key="1">
    <source>
        <dbReference type="ARBA" id="ARBA00000085"/>
    </source>
</evidence>
<keyword evidence="8" id="KW-0902">Two-component regulatory system</keyword>
<dbReference type="InterPro" id="IPR050482">
    <property type="entry name" value="Sensor_HK_TwoCompSys"/>
</dbReference>
<evidence type="ECO:0000256" key="9">
    <source>
        <dbReference type="SAM" id="MobiDB-lite"/>
    </source>
</evidence>
<gene>
    <name evidence="12" type="ORF">ACFSCY_24300</name>
</gene>
<dbReference type="Proteomes" id="UP001597145">
    <property type="component" value="Unassembled WGS sequence"/>
</dbReference>
<feature type="transmembrane region" description="Helical" evidence="10">
    <location>
        <begin position="139"/>
        <end position="158"/>
    </location>
</feature>
<keyword evidence="10" id="KW-0472">Membrane</keyword>
<accession>A0ABW4FU63</accession>
<keyword evidence="6 12" id="KW-0418">Kinase</keyword>
<keyword evidence="3" id="KW-0597">Phosphoprotein</keyword>
<protein>
    <recommendedName>
        <fullName evidence="2">histidine kinase</fullName>
        <ecNumber evidence="2">2.7.13.3</ecNumber>
    </recommendedName>
</protein>
<dbReference type="SMART" id="SM00387">
    <property type="entry name" value="HATPase_c"/>
    <property type="match status" value="1"/>
</dbReference>
<dbReference type="EC" id="2.7.13.3" evidence="2"/>
<evidence type="ECO:0000259" key="11">
    <source>
        <dbReference type="SMART" id="SM00387"/>
    </source>
</evidence>
<dbReference type="SUPFAM" id="SSF55874">
    <property type="entry name" value="ATPase domain of HSP90 chaperone/DNA topoisomerase II/histidine kinase"/>
    <property type="match status" value="1"/>
</dbReference>
<reference evidence="13" key="1">
    <citation type="journal article" date="2019" name="Int. J. Syst. Evol. Microbiol.">
        <title>The Global Catalogue of Microorganisms (GCM) 10K type strain sequencing project: providing services to taxonomists for standard genome sequencing and annotation.</title>
        <authorList>
            <consortium name="The Broad Institute Genomics Platform"/>
            <consortium name="The Broad Institute Genome Sequencing Center for Infectious Disease"/>
            <person name="Wu L."/>
            <person name="Ma J."/>
        </authorList>
    </citation>
    <scope>NUCLEOTIDE SEQUENCE [LARGE SCALE GENOMIC DNA]</scope>
    <source>
        <strain evidence="13">JCM 12165</strain>
    </source>
</reference>
<dbReference type="PANTHER" id="PTHR24421:SF10">
    <property type="entry name" value="NITRATE_NITRITE SENSOR PROTEIN NARQ"/>
    <property type="match status" value="1"/>
</dbReference>
<evidence type="ECO:0000313" key="13">
    <source>
        <dbReference type="Proteomes" id="UP001597145"/>
    </source>
</evidence>
<keyword evidence="4" id="KW-0808">Transferase</keyword>
<dbReference type="Gene3D" id="3.30.565.10">
    <property type="entry name" value="Histidine kinase-like ATPase, C-terminal domain"/>
    <property type="match status" value="1"/>
</dbReference>
<dbReference type="InterPro" id="IPR036890">
    <property type="entry name" value="HATPase_C_sf"/>
</dbReference>
<feature type="transmembrane region" description="Helical" evidence="10">
    <location>
        <begin position="12"/>
        <end position="34"/>
    </location>
</feature>
<feature type="domain" description="Histidine kinase/HSP90-like ATPase" evidence="11">
    <location>
        <begin position="289"/>
        <end position="386"/>
    </location>
</feature>
<evidence type="ECO:0000256" key="5">
    <source>
        <dbReference type="ARBA" id="ARBA00022741"/>
    </source>
</evidence>
<dbReference type="InterPro" id="IPR011712">
    <property type="entry name" value="Sig_transdc_His_kin_sub3_dim/P"/>
</dbReference>
<keyword evidence="5" id="KW-0547">Nucleotide-binding</keyword>
<proteinExistence type="predicted"/>
<dbReference type="GO" id="GO:0016301">
    <property type="term" value="F:kinase activity"/>
    <property type="evidence" value="ECO:0007669"/>
    <property type="project" value="UniProtKB-KW"/>
</dbReference>
<dbReference type="InterPro" id="IPR003594">
    <property type="entry name" value="HATPase_dom"/>
</dbReference>
<dbReference type="EMBL" id="JBHUCP010000018">
    <property type="protein sequence ID" value="MFD1532552.1"/>
    <property type="molecule type" value="Genomic_DNA"/>
</dbReference>
<feature type="transmembrane region" description="Helical" evidence="10">
    <location>
        <begin position="71"/>
        <end position="96"/>
    </location>
</feature>
<evidence type="ECO:0000256" key="10">
    <source>
        <dbReference type="SAM" id="Phobius"/>
    </source>
</evidence>
<feature type="transmembrane region" description="Helical" evidence="10">
    <location>
        <begin position="108"/>
        <end position="127"/>
    </location>
</feature>
<dbReference type="Gene3D" id="1.20.5.1930">
    <property type="match status" value="1"/>
</dbReference>
<sequence>MRSAGRPGWWAGPLPTLVMPLAVAAFTLVGTLGASRGQPEARPLDALGVVLVLAGSAALVGRRWYPPAALGVAALTACAYLALGYPYGPVFLAGIVAMCSSVVSGHRLGAYVVTAAAFVLLLAVHLLRNPGQPLPLFGAGGWLSSLAVVIAACEWWRARQERIAQLRLTEEEAARRRGSEERLRIARDLHDALGHHVSLINVQAGVALHLMDDDPEQARSALAAIKQSSGQLLREMRATLGVLRGVDEAPPRGPVSGLARLDDLLDENRSAGLPVDLQVVGVPRELPPSVDHAAYRIVQEALTNTRRHAGSAQASVRVHYDDDGVTVQVEDDGSGPSAGNGAADMQGGGNGLPGMRERALALGGSLSAGPRAGGGFHVHARLPAALEQPLVPPAG</sequence>
<evidence type="ECO:0000256" key="8">
    <source>
        <dbReference type="ARBA" id="ARBA00023012"/>
    </source>
</evidence>
<feature type="region of interest" description="Disordered" evidence="9">
    <location>
        <begin position="329"/>
        <end position="356"/>
    </location>
</feature>